<evidence type="ECO:0000313" key="2">
    <source>
        <dbReference type="EMBL" id="NGY06932.1"/>
    </source>
</evidence>
<keyword evidence="3" id="KW-1185">Reference proteome</keyword>
<name>A0A6M2BWB1_9GAMM</name>
<dbReference type="AlphaFoldDB" id="A0A6M2BWB1"/>
<keyword evidence="1" id="KW-0732">Signal</keyword>
<dbReference type="EMBL" id="JAAMOW010000012">
    <property type="protein sequence ID" value="NGY06932.1"/>
    <property type="molecule type" value="Genomic_DNA"/>
</dbReference>
<dbReference type="InterPro" id="IPR010727">
    <property type="entry name" value="DUF1302"/>
</dbReference>
<organism evidence="2 3">
    <name type="scientific">Solimonas terrae</name>
    <dbReference type="NCBI Taxonomy" id="1396819"/>
    <lineage>
        <taxon>Bacteria</taxon>
        <taxon>Pseudomonadati</taxon>
        <taxon>Pseudomonadota</taxon>
        <taxon>Gammaproteobacteria</taxon>
        <taxon>Nevskiales</taxon>
        <taxon>Nevskiaceae</taxon>
        <taxon>Solimonas</taxon>
    </lineage>
</organism>
<dbReference type="Proteomes" id="UP000472676">
    <property type="component" value="Unassembled WGS sequence"/>
</dbReference>
<feature type="signal peptide" evidence="1">
    <location>
        <begin position="1"/>
        <end position="25"/>
    </location>
</feature>
<proteinExistence type="predicted"/>
<reference evidence="2 3" key="1">
    <citation type="journal article" date="2014" name="Int. J. Syst. Evol. Microbiol.">
        <title>Solimonas terrae sp. nov., isolated from soil.</title>
        <authorList>
            <person name="Kim S.J."/>
            <person name="Moon J.Y."/>
            <person name="Weon H.Y."/>
            <person name="Ahn J.H."/>
            <person name="Chen W.M."/>
            <person name="Kwon S.W."/>
        </authorList>
    </citation>
    <scope>NUCLEOTIDE SEQUENCE [LARGE SCALE GENOMIC DNA]</scope>
    <source>
        <strain evidence="2 3">KIS83-12</strain>
    </source>
</reference>
<sequence>MQQRYAFAFAWGAALLGLHSITAQALSFDVPLGDDLQIDGTLNTTVTAGIAVRMQSRSRSLVGKSNNDPGVCGRVDSGGTERIHYQSCQGLFREQTFPATELARAPGQFSINSDDGDLNYDRYDIVQAPFKITQDLNLTVGDWGLFVKGLYFYDAVNANFREYHPNRITSDNYLDVGYASTPGSELLPVNLPLPVSTLIVRNDSRPCPAYRNPTGGPCGIVYGPGGVVRNKRSDGETLKQIGTDLQLLDAYVYGHLPLPFDKELTVKIGRQTLNWGESTLLVFDSINSINPVNTNNFFRVGYQVEEVFTPVGMAFASFEPFDDATIETFYQYEWEPLEAPAPGSYFSFLDVGTRNAVNQASVSFGGAAEDPQSLGLLLDNPLSGITNTSTTIQRLRDRDPRNGGQYGAAFKYYAEGLGSGTELAFYFENYHARAPYVSFYATEESCAKHTTSTVEFLAACGDVPLLHALLNPNDPEGASSDAVGFDSAKLQVEYPENIKLFGLSFNTTVGAWSLQGEVAYRPNEPMQVDLEDLAFAAFGPTLTNCHLPDAGCAGTGNGLGIPAGALPAQLQQAFGALASSLGLNNINALGGIGIYEDPSVCSAILTPDACIYRGSDFVTANGSGGYNDTYDLLVGHMPGSGRAFPSFVIPYRGGVVGTNPGSDPSKPYNRRNPGYIRGWENFDSYEFNLGSTYVMGATDTFNFIKADQIITLFEFGATWVPGLPALDRLQLEAPGTYTHASAGADGSGADGSRQACSTNQACSYGPDGLRFNPHQQNRKYFPDKFSWGYVIISQIKYESVLPGISLQPQIVWKHDVQGTAPGLAANFIQGRKQADVGVEVRYRSSLSLNLGYTWFFGGGDGNLLRDRDVARTYLKYQF</sequence>
<comment type="caution">
    <text evidence="2">The sequence shown here is derived from an EMBL/GenBank/DDBJ whole genome shotgun (WGS) entry which is preliminary data.</text>
</comment>
<gene>
    <name evidence="2" type="ORF">G7Y85_19330</name>
</gene>
<evidence type="ECO:0000256" key="1">
    <source>
        <dbReference type="SAM" id="SignalP"/>
    </source>
</evidence>
<dbReference type="Pfam" id="PF06980">
    <property type="entry name" value="DUF1302"/>
    <property type="match status" value="1"/>
</dbReference>
<evidence type="ECO:0000313" key="3">
    <source>
        <dbReference type="Proteomes" id="UP000472676"/>
    </source>
</evidence>
<accession>A0A6M2BWB1</accession>
<feature type="chain" id="PRO_5026770727" evidence="1">
    <location>
        <begin position="26"/>
        <end position="878"/>
    </location>
</feature>
<dbReference type="RefSeq" id="WP_166261430.1">
    <property type="nucleotide sequence ID" value="NZ_JAAMOW010000012.1"/>
</dbReference>
<protein>
    <submittedName>
        <fullName evidence="2">DUF1302 domain-containing protein</fullName>
    </submittedName>
</protein>